<comment type="caution">
    <text evidence="1">The sequence shown here is derived from an EMBL/GenBank/DDBJ whole genome shotgun (WGS) entry which is preliminary data.</text>
</comment>
<gene>
    <name evidence="1" type="ORF">G3KMM_00463</name>
</gene>
<accession>A0ABY0FJL0</accession>
<evidence type="ECO:0000313" key="1">
    <source>
        <dbReference type="EMBL" id="RYC73280.1"/>
    </source>
</evidence>
<evidence type="ECO:0000313" key="2">
    <source>
        <dbReference type="Proteomes" id="UP001191004"/>
    </source>
</evidence>
<keyword evidence="2" id="KW-1185">Reference proteome</keyword>
<dbReference type="RefSeq" id="WP_129605068.1">
    <property type="nucleotide sequence ID" value="NZ_PRLL01000019.1"/>
</dbReference>
<sequence length="381" mass="44594">MKKESAPNRIESVSKIYEYGKESLEGYEYLDRFEGLTLRQEARLDGLIGKLSELYSKRNGQWLSNFLMEEESNEWNRDYETGNFTYIEDLRRSEVSNVHDFARWYDYAMQRYAREYFLPAANRHDETYMNAVQRLVSDGVLPESTTQKMSRFAEHKIKYRVVDVFRERENAGCCTSPDVYMELHNDTSSFYPEITYAMDIGFGPNILSRDDDVSKLDNNAFKHVLDHEKTHIITRNIFDWDFKSDRKDDVFEANRIINEASVEWLTLLMNNSATLEQACNTDILSGGFNADAPYSLERRTLDALLQEGDEKISPETIFLLCGNEKIDNIRAKVFNEFQKAYPDISTELDLVDRILERFNWVEYQEKAEKGSRIGASFFTKK</sequence>
<reference evidence="1 2" key="1">
    <citation type="journal article" date="2018" name="bioRxiv">
        <title>Evidence of independent acquisition and adaption of ultra-small bacteria to human hosts across the highly diverse yet reduced genomes of the phylum Saccharibacteria.</title>
        <authorList>
            <person name="McLean J.S."/>
            <person name="Bor B."/>
            <person name="To T.T."/>
            <person name="Liu Q."/>
            <person name="Kearns K.A."/>
            <person name="Solden L.M."/>
            <person name="Wrighton K.C."/>
            <person name="He X."/>
            <person name="Shi W."/>
        </authorList>
    </citation>
    <scope>NUCLEOTIDE SEQUENCE [LARGE SCALE GENOMIC DNA]</scope>
    <source>
        <strain evidence="1 2">TM7_KMM_G3_1_HOT_351</strain>
    </source>
</reference>
<protein>
    <recommendedName>
        <fullName evidence="3">Peptidase MA-like domain-containing protein</fullName>
    </recommendedName>
</protein>
<organism evidence="1 2">
    <name type="scientific">Candidatus Nanosyncoccus nanoralicus</name>
    <dbReference type="NCBI Taxonomy" id="2171996"/>
    <lineage>
        <taxon>Bacteria</taxon>
        <taxon>Candidatus Saccharimonadota</taxon>
        <taxon>Candidatus Nanosyncoccalia</taxon>
        <taxon>Candidatus Nanosyncoccales</taxon>
        <taxon>Candidatus Nanosyncoccaceae</taxon>
        <taxon>Candidatus Nanosyncoccus</taxon>
    </lineage>
</organism>
<dbReference type="EMBL" id="PRLL01000019">
    <property type="protein sequence ID" value="RYC73280.1"/>
    <property type="molecule type" value="Genomic_DNA"/>
</dbReference>
<dbReference type="Proteomes" id="UP001191004">
    <property type="component" value="Unassembled WGS sequence"/>
</dbReference>
<evidence type="ECO:0008006" key="3">
    <source>
        <dbReference type="Google" id="ProtNLM"/>
    </source>
</evidence>
<reference evidence="1 2" key="2">
    <citation type="journal article" date="2020" name="Cell Rep.">
        <title>Acquisition and Adaptation of Ultra-small Parasitic Reduced Genome Bacteria to Mammalian Hosts.</title>
        <authorList>
            <person name="McLean J.S."/>
            <person name="Bor B."/>
            <person name="Kerns K.A."/>
            <person name="Liu Q."/>
            <person name="To T.T."/>
            <person name="Solden L."/>
            <person name="Hendrickson E.L."/>
            <person name="Wrighton K."/>
            <person name="Shi W."/>
            <person name="He X."/>
        </authorList>
    </citation>
    <scope>NUCLEOTIDE SEQUENCE [LARGE SCALE GENOMIC DNA]</scope>
    <source>
        <strain evidence="1 2">TM7_KMM_G3_1_HOT_351</strain>
    </source>
</reference>
<proteinExistence type="predicted"/>
<name>A0ABY0FJL0_9BACT</name>